<feature type="region of interest" description="Disordered" evidence="3">
    <location>
        <begin position="1"/>
        <end position="32"/>
    </location>
</feature>
<dbReference type="InterPro" id="IPR001849">
    <property type="entry name" value="PH_domain"/>
</dbReference>
<dbReference type="PROSITE" id="PS50003">
    <property type="entry name" value="PH_DOMAIN"/>
    <property type="match status" value="1"/>
</dbReference>
<dbReference type="InterPro" id="IPR011993">
    <property type="entry name" value="PH-like_dom_sf"/>
</dbReference>
<feature type="compositionally biased region" description="Low complexity" evidence="3">
    <location>
        <begin position="425"/>
        <end position="443"/>
    </location>
</feature>
<feature type="compositionally biased region" description="Low complexity" evidence="3">
    <location>
        <begin position="450"/>
        <end position="479"/>
    </location>
</feature>
<dbReference type="Proteomes" id="UP000030693">
    <property type="component" value="Unassembled WGS sequence"/>
</dbReference>
<dbReference type="InterPro" id="IPR053299">
    <property type="entry name" value="ASTRA_WD_repeat"/>
</dbReference>
<organism evidence="5">
    <name type="scientific">Fonticula alba</name>
    <name type="common">Slime mold</name>
    <dbReference type="NCBI Taxonomy" id="691883"/>
    <lineage>
        <taxon>Eukaryota</taxon>
        <taxon>Rotosphaerida</taxon>
        <taxon>Fonticulaceae</taxon>
        <taxon>Fonticula</taxon>
    </lineage>
</organism>
<keyword evidence="6" id="KW-1185">Reference proteome</keyword>
<feature type="compositionally biased region" description="Low complexity" evidence="3">
    <location>
        <begin position="800"/>
        <end position="813"/>
    </location>
</feature>
<dbReference type="SUPFAM" id="SSF50978">
    <property type="entry name" value="WD40 repeat-like"/>
    <property type="match status" value="1"/>
</dbReference>
<feature type="region of interest" description="Disordered" evidence="3">
    <location>
        <begin position="48"/>
        <end position="85"/>
    </location>
</feature>
<accession>A0A058Z4G7</accession>
<feature type="compositionally biased region" description="Low complexity" evidence="3">
    <location>
        <begin position="49"/>
        <end position="80"/>
    </location>
</feature>
<dbReference type="RefSeq" id="XP_009496736.1">
    <property type="nucleotide sequence ID" value="XM_009498461.1"/>
</dbReference>
<reference evidence="5" key="1">
    <citation type="submission" date="2013-04" db="EMBL/GenBank/DDBJ databases">
        <title>The Genome Sequence of Fonticula alba ATCC 38817.</title>
        <authorList>
            <consortium name="The Broad Institute Genomics Platform"/>
            <person name="Russ C."/>
            <person name="Cuomo C."/>
            <person name="Burger G."/>
            <person name="Gray M.W."/>
            <person name="Holland P.W.H."/>
            <person name="King N."/>
            <person name="Lang F.B.F."/>
            <person name="Roger A.J."/>
            <person name="Ruiz-Trillo I."/>
            <person name="Brown M."/>
            <person name="Walker B."/>
            <person name="Young S."/>
            <person name="Zeng Q."/>
            <person name="Gargeya S."/>
            <person name="Fitzgerald M."/>
            <person name="Haas B."/>
            <person name="Abouelleil A."/>
            <person name="Allen A.W."/>
            <person name="Alvarado L."/>
            <person name="Arachchi H.M."/>
            <person name="Berlin A.M."/>
            <person name="Chapman S.B."/>
            <person name="Gainer-Dewar J."/>
            <person name="Goldberg J."/>
            <person name="Griggs A."/>
            <person name="Gujja S."/>
            <person name="Hansen M."/>
            <person name="Howarth C."/>
            <person name="Imamovic A."/>
            <person name="Ireland A."/>
            <person name="Larimer J."/>
            <person name="McCowan C."/>
            <person name="Murphy C."/>
            <person name="Pearson M."/>
            <person name="Poon T.W."/>
            <person name="Priest M."/>
            <person name="Roberts A."/>
            <person name="Saif S."/>
            <person name="Shea T."/>
            <person name="Sisk P."/>
            <person name="Sykes S."/>
            <person name="Wortman J."/>
            <person name="Nusbaum C."/>
            <person name="Birren B."/>
        </authorList>
    </citation>
    <scope>NUCLEOTIDE SEQUENCE [LARGE SCALE GENOMIC DNA]</scope>
    <source>
        <strain evidence="5">ATCC 38817</strain>
    </source>
</reference>
<dbReference type="SMART" id="SM00233">
    <property type="entry name" value="PH"/>
    <property type="match status" value="1"/>
</dbReference>
<dbReference type="PROSITE" id="PS50082">
    <property type="entry name" value="WD_REPEATS_2"/>
    <property type="match status" value="1"/>
</dbReference>
<feature type="compositionally biased region" description="Low complexity" evidence="3">
    <location>
        <begin position="172"/>
        <end position="182"/>
    </location>
</feature>
<feature type="compositionally biased region" description="Low complexity" evidence="3">
    <location>
        <begin position="132"/>
        <end position="147"/>
    </location>
</feature>
<gene>
    <name evidence="5" type="ORF">H696_04579</name>
</gene>
<sequence length="1534" mass="159691">MSAPSGSLPVGDDEPPPSVGDSRIPVRSSDFSPLAPAWPLKDLVSLAVGLGPDLPTGLPLPTRVDPLAPASPASPTAPEPSTDRLASLAEPLPTMAPGPAVGAAASSATVSAVGSAAPLTPRRPTHAEASRRAPTPARPGAAITSAGAGAGAGAGVPASPASSLRASRRPPSELSRLSLAARGQRDPASMNPAAQVGRGPAGDSAWPFGPKYLGVVPRKTARPGRCALSFRMPSAAGGDAQAVWTASRCGRSIEILSAKDGTLERRLIDPAGERLDVACFLWVPADRSVNATDIMEPADEFGSSVASLVPQAEVDGGPGTPRRGPSRPSAGRYPPIAGFVWTGSLDGRIRVWHPSTYVCLATFKAHAGAVLQMAYSEDLRPGGPGCIWTVSVDFTTRAWCPNTVLGLGPEDPDDGPGADGDHGGDPLLLLLASSPPTALDGPDSGPPSTPSRSASGASSASSSGLSSPVMGGARRTAPATRPPPRPLRALAGHRSWVRCVAVAQSNGSCWSGSDDGTIRVWLPSLSSVTPVALVKGSSADPAPSLGSDASFMLEPTHSRSLTVSIPLRCAVHSLCYVPAVKPSDLDTGPGAEADTQPAGPAASTLGTIWAGLSSGSIVILDVKTLSVLAVLRGHVGRVGGLHHRPGSDSVYSIGPQDRTIRVWSAHRTPGDFAPAGSLQAPGLMRDHLVDLPPGARWRALGVCFVGSQLLWVLGSDNSARKIRLSDRTWPTFDMDRFAGWSELTAVRSLGSLLCDPEDDMEDYFQVVLQDNLDDLEDTLPVGVGADLLVTESLLEHALSSTGSSSSASSPPLSDESEPGRGHDFDAFDFLEADGPAELLDIGEEVPLTECPYCEDIRASMDRLLMQYGALAATAGRDALESERLRELHARIQSEQATLREHFLLQAAALSQAQQDLGEAIVLAEEAAQAAEAATLEAEAANLEIKRLAGELGARDAALGMALAQMARTRCALLAAQAPLLEKLPLGPGPLLLEEDLPTAVETPPPAGTSEPVSLLTKTLAAAAAAAAAAVPAGSPTPPDEPAPEADSTPCPSPEPEPEPESEPLPEPVRISELEDPLSREERPMNTGEDAADGHLDPDSHSDLSEVSSICSVTSHLSTYSTFPDDTDRSWDMLRLSSATPAADQVSGAAMLPQSLHAQSDGDAVAAALRSPIFVDSGIETSSQDTLLNEELRRLLEPLSALWPALAGKLSALDFGRLLGGFARAYRQQHEAHVSRLLSLVVVLERSIPPQEVARKLLGVSNLNLLTMLSHPQARARSILRKQTRHTRLWRRRLVVLVGRCLLYFNSDCAADSPPRGLLILGPGFLVERQQPGGRPERFTIRCPNFTPQGLIMDSSAGAAPPPAEPAAKVAGATDIPAPRSWSRLFSSNAPSSSPGLGGSFGAGSPAAGTPPPTSPSLLATLSAAGRPTASSDWAADAQFGYLFSAESELERERWCRAIEMAMASFQPAETLEQLGLDDSLGLAHAPRALMETFAASFGPGTSPPPELDETDPDVQRVLRLMSEAGLAPPSEALP</sequence>
<protein>
    <recommendedName>
        <fullName evidence="4">PH domain-containing protein</fullName>
    </recommendedName>
</protein>
<feature type="compositionally biased region" description="Basic and acidic residues" evidence="3">
    <location>
        <begin position="1091"/>
        <end position="1103"/>
    </location>
</feature>
<dbReference type="CDD" id="cd00821">
    <property type="entry name" value="PH"/>
    <property type="match status" value="1"/>
</dbReference>
<dbReference type="InterPro" id="IPR015943">
    <property type="entry name" value="WD40/YVTN_repeat-like_dom_sf"/>
</dbReference>
<proteinExistence type="predicted"/>
<feature type="domain" description="PH" evidence="4">
    <location>
        <begin position="1272"/>
        <end position="1463"/>
    </location>
</feature>
<feature type="region of interest" description="Disordered" evidence="3">
    <location>
        <begin position="1383"/>
        <end position="1417"/>
    </location>
</feature>
<dbReference type="SUPFAM" id="SSF50729">
    <property type="entry name" value="PH domain-like"/>
    <property type="match status" value="1"/>
</dbReference>
<evidence type="ECO:0000256" key="1">
    <source>
        <dbReference type="PROSITE-ProRule" id="PRU00221"/>
    </source>
</evidence>
<feature type="region of interest" description="Disordered" evidence="3">
    <location>
        <begin position="114"/>
        <end position="202"/>
    </location>
</feature>
<dbReference type="SMART" id="SM00320">
    <property type="entry name" value="WD40"/>
    <property type="match status" value="4"/>
</dbReference>
<feature type="region of interest" description="Disordered" evidence="3">
    <location>
        <begin position="1029"/>
        <end position="1103"/>
    </location>
</feature>
<dbReference type="InterPro" id="IPR036322">
    <property type="entry name" value="WD40_repeat_dom_sf"/>
</dbReference>
<dbReference type="Pfam" id="PF00400">
    <property type="entry name" value="WD40"/>
    <property type="match status" value="1"/>
</dbReference>
<feature type="region of interest" description="Disordered" evidence="3">
    <location>
        <begin position="407"/>
        <end position="488"/>
    </location>
</feature>
<feature type="region of interest" description="Disordered" evidence="3">
    <location>
        <begin position="311"/>
        <end position="331"/>
    </location>
</feature>
<feature type="compositionally biased region" description="Low complexity" evidence="3">
    <location>
        <begin position="1384"/>
        <end position="1394"/>
    </location>
</feature>
<keyword evidence="1" id="KW-0853">WD repeat</keyword>
<name>A0A058Z4G7_FONAL</name>
<dbReference type="EMBL" id="KB932207">
    <property type="protein sequence ID" value="KCV69165.1"/>
    <property type="molecule type" value="Genomic_DNA"/>
</dbReference>
<evidence type="ECO:0000313" key="5">
    <source>
        <dbReference type="EMBL" id="KCV69165.1"/>
    </source>
</evidence>
<dbReference type="Gene3D" id="2.130.10.10">
    <property type="entry name" value="YVTN repeat-like/Quinoprotein amine dehydrogenase"/>
    <property type="match status" value="3"/>
</dbReference>
<evidence type="ECO:0000313" key="6">
    <source>
        <dbReference type="Proteomes" id="UP000030693"/>
    </source>
</evidence>
<dbReference type="GeneID" id="20529304"/>
<feature type="region of interest" description="Disordered" evidence="3">
    <location>
        <begin position="1351"/>
        <end position="1370"/>
    </location>
</feature>
<dbReference type="Gene3D" id="2.30.29.30">
    <property type="entry name" value="Pleckstrin-homology domain (PH domain)/Phosphotyrosine-binding domain (PTB)"/>
    <property type="match status" value="1"/>
</dbReference>
<feature type="compositionally biased region" description="Low complexity" evidence="3">
    <location>
        <begin position="320"/>
        <end position="331"/>
    </location>
</feature>
<keyword evidence="2" id="KW-0175">Coiled coil</keyword>
<feature type="repeat" description="WD" evidence="1">
    <location>
        <begin position="490"/>
        <end position="521"/>
    </location>
</feature>
<evidence type="ECO:0000256" key="3">
    <source>
        <dbReference type="SAM" id="MobiDB-lite"/>
    </source>
</evidence>
<evidence type="ECO:0000256" key="2">
    <source>
        <dbReference type="SAM" id="Coils"/>
    </source>
</evidence>
<dbReference type="PROSITE" id="PS50294">
    <property type="entry name" value="WD_REPEATS_REGION"/>
    <property type="match status" value="1"/>
</dbReference>
<evidence type="ECO:0000259" key="4">
    <source>
        <dbReference type="PROSITE" id="PS50003"/>
    </source>
</evidence>
<dbReference type="PANTHER" id="PTHR44156">
    <property type="entry name" value="SUPERNUMERARY LIMBS, ISOFORM B-RELATED"/>
    <property type="match status" value="1"/>
</dbReference>
<feature type="coiled-coil region" evidence="2">
    <location>
        <begin position="923"/>
        <end position="950"/>
    </location>
</feature>
<dbReference type="InterPro" id="IPR001680">
    <property type="entry name" value="WD40_rpt"/>
</dbReference>
<feature type="compositionally biased region" description="Basic and acidic residues" evidence="3">
    <location>
        <begin position="1069"/>
        <end position="1083"/>
    </location>
</feature>
<feature type="compositionally biased region" description="Low complexity" evidence="3">
    <location>
        <begin position="155"/>
        <end position="165"/>
    </location>
</feature>
<feature type="region of interest" description="Disordered" evidence="3">
    <location>
        <begin position="800"/>
        <end position="825"/>
    </location>
</feature>